<proteinExistence type="inferred from homology"/>
<dbReference type="PANTHER" id="PTHR42693">
    <property type="entry name" value="ARYLSULFATASE FAMILY MEMBER"/>
    <property type="match status" value="1"/>
</dbReference>
<dbReference type="InterPro" id="IPR006311">
    <property type="entry name" value="TAT_signal"/>
</dbReference>
<dbReference type="EMBL" id="BAAAMU010000026">
    <property type="protein sequence ID" value="GAA1638903.1"/>
    <property type="molecule type" value="Genomic_DNA"/>
</dbReference>
<evidence type="ECO:0000256" key="4">
    <source>
        <dbReference type="SAM" id="SignalP"/>
    </source>
</evidence>
<accession>A0ABP4R8S0</accession>
<evidence type="ECO:0000256" key="3">
    <source>
        <dbReference type="SAM" id="MobiDB-lite"/>
    </source>
</evidence>
<organism evidence="6 7">
    <name type="scientific">Nonomuraea maheshkhaliensis</name>
    <dbReference type="NCBI Taxonomy" id="419590"/>
    <lineage>
        <taxon>Bacteria</taxon>
        <taxon>Bacillati</taxon>
        <taxon>Actinomycetota</taxon>
        <taxon>Actinomycetes</taxon>
        <taxon>Streptosporangiales</taxon>
        <taxon>Streptosporangiaceae</taxon>
        <taxon>Nonomuraea</taxon>
    </lineage>
</organism>
<name>A0ABP4R8S0_9ACTN</name>
<comment type="similarity">
    <text evidence="1">Belongs to the sulfatase family.</text>
</comment>
<dbReference type="PANTHER" id="PTHR42693:SF53">
    <property type="entry name" value="ENDO-4-O-SULFATASE"/>
    <property type="match status" value="1"/>
</dbReference>
<evidence type="ECO:0000256" key="2">
    <source>
        <dbReference type="ARBA" id="ARBA00022801"/>
    </source>
</evidence>
<dbReference type="InterPro" id="IPR050738">
    <property type="entry name" value="Sulfatase"/>
</dbReference>
<reference evidence="7" key="1">
    <citation type="journal article" date="2019" name="Int. J. Syst. Evol. Microbiol.">
        <title>The Global Catalogue of Microorganisms (GCM) 10K type strain sequencing project: providing services to taxonomists for standard genome sequencing and annotation.</title>
        <authorList>
            <consortium name="The Broad Institute Genomics Platform"/>
            <consortium name="The Broad Institute Genome Sequencing Center for Infectious Disease"/>
            <person name="Wu L."/>
            <person name="Ma J."/>
        </authorList>
    </citation>
    <scope>NUCLEOTIDE SEQUENCE [LARGE SCALE GENOMIC DNA]</scope>
    <source>
        <strain evidence="7">JCM 13929</strain>
    </source>
</reference>
<evidence type="ECO:0000256" key="1">
    <source>
        <dbReference type="ARBA" id="ARBA00008779"/>
    </source>
</evidence>
<keyword evidence="2" id="KW-0378">Hydrolase</keyword>
<feature type="domain" description="Sulfatase N-terminal" evidence="5">
    <location>
        <begin position="59"/>
        <end position="382"/>
    </location>
</feature>
<dbReference type="InterPro" id="IPR000917">
    <property type="entry name" value="Sulfatase_N"/>
</dbReference>
<sequence>MGGLSRRGVLTAGAAAFAAATAPTASAASAASTTGAQTTRPTRERPFQATPPAERPSRPNILFILADDLGWADLSCYGAPEIRTPQLDALAGQGVRFTHGYAASAVCSPTRLALYTGRYPGRLKAGLLEPIPGPGAGAGLPVVHPTLASLLKQAGYATAMFGKWHCGYLPDYGPVKSGWDTFFGNLGGAVDYFSKISGSGETDLYEGEVRTESLEYYTRTVSERAAAFIRAGSGGPWLLNLNYTAPHWPWEGPADRAVSDDLTRRITEGQEEGQILAHNDGGSLSTYRMMVEAMDAGIGQVLQALADSGQQDDTLVIFSSDNGGERWSYLWPLTGSKGQLNEGGIRVPAIVRWPAGIGGNQVSDVPVVTHDWTATILEAAGVEPHAEYPLDGHSLIPYLLDGAQAPARDLFWRMRRSGALRRGKWKYLRVLPQQEGQATQQLLYDVTADPRERANRAAHEEELVARLSAAWDAIDAELEDYPPQGGDRPGRSG</sequence>
<dbReference type="Gene3D" id="3.30.1120.10">
    <property type="match status" value="1"/>
</dbReference>
<feature type="chain" id="PRO_5046730869" evidence="4">
    <location>
        <begin position="28"/>
        <end position="493"/>
    </location>
</feature>
<keyword evidence="4" id="KW-0732">Signal</keyword>
<dbReference type="SUPFAM" id="SSF53649">
    <property type="entry name" value="Alkaline phosphatase-like"/>
    <property type="match status" value="1"/>
</dbReference>
<feature type="compositionally biased region" description="Low complexity" evidence="3">
    <location>
        <begin position="21"/>
        <end position="39"/>
    </location>
</feature>
<dbReference type="InterPro" id="IPR017850">
    <property type="entry name" value="Alkaline_phosphatase_core_sf"/>
</dbReference>
<protein>
    <submittedName>
        <fullName evidence="6">Sulfatase-like hydrolase/transferase</fullName>
    </submittedName>
</protein>
<comment type="caution">
    <text evidence="6">The sequence shown here is derived from an EMBL/GenBank/DDBJ whole genome shotgun (WGS) entry which is preliminary data.</text>
</comment>
<dbReference type="RefSeq" id="WP_346106765.1">
    <property type="nucleotide sequence ID" value="NZ_BAAAMU010000026.1"/>
</dbReference>
<dbReference type="Pfam" id="PF00884">
    <property type="entry name" value="Sulfatase"/>
    <property type="match status" value="1"/>
</dbReference>
<feature type="signal peptide" evidence="4">
    <location>
        <begin position="1"/>
        <end position="27"/>
    </location>
</feature>
<evidence type="ECO:0000313" key="7">
    <source>
        <dbReference type="Proteomes" id="UP001500064"/>
    </source>
</evidence>
<dbReference type="Proteomes" id="UP001500064">
    <property type="component" value="Unassembled WGS sequence"/>
</dbReference>
<dbReference type="Gene3D" id="3.40.720.10">
    <property type="entry name" value="Alkaline Phosphatase, subunit A"/>
    <property type="match status" value="1"/>
</dbReference>
<gene>
    <name evidence="6" type="ORF">GCM10009733_040050</name>
</gene>
<feature type="region of interest" description="Disordered" evidence="3">
    <location>
        <begin position="21"/>
        <end position="56"/>
    </location>
</feature>
<keyword evidence="7" id="KW-1185">Reference proteome</keyword>
<evidence type="ECO:0000313" key="6">
    <source>
        <dbReference type="EMBL" id="GAA1638903.1"/>
    </source>
</evidence>
<dbReference type="PROSITE" id="PS51318">
    <property type="entry name" value="TAT"/>
    <property type="match status" value="1"/>
</dbReference>
<evidence type="ECO:0000259" key="5">
    <source>
        <dbReference type="Pfam" id="PF00884"/>
    </source>
</evidence>